<dbReference type="PANTHER" id="PTHR35551:SF1">
    <property type="entry name" value="ACCLIMATION OF PHOTOSYNTHESIS TO ENVIRONMENT"/>
    <property type="match status" value="1"/>
</dbReference>
<proteinExistence type="predicted"/>
<gene>
    <name evidence="2" type="ordered locus">PCC8801_3392</name>
</gene>
<feature type="transmembrane region" description="Helical" evidence="1">
    <location>
        <begin position="33"/>
        <end position="51"/>
    </location>
</feature>
<evidence type="ECO:0000256" key="1">
    <source>
        <dbReference type="SAM" id="Phobius"/>
    </source>
</evidence>
<dbReference type="STRING" id="41431.PCC8801_3392"/>
<keyword evidence="3" id="KW-1185">Reference proteome</keyword>
<evidence type="ECO:0000313" key="2">
    <source>
        <dbReference type="EMBL" id="ACK67360.1"/>
    </source>
</evidence>
<name>B7JZE9_RIPO1</name>
<accession>B7JZE9</accession>
<organism evidence="2 3">
    <name type="scientific">Rippkaea orientalis (strain PCC 8801 / RF-1)</name>
    <name type="common">Cyanothece sp. (strain PCC 8801)</name>
    <dbReference type="NCBI Taxonomy" id="41431"/>
    <lineage>
        <taxon>Bacteria</taxon>
        <taxon>Bacillati</taxon>
        <taxon>Cyanobacteriota</taxon>
        <taxon>Cyanophyceae</taxon>
        <taxon>Oscillatoriophycideae</taxon>
        <taxon>Chroococcales</taxon>
        <taxon>Aphanothecaceae</taxon>
        <taxon>Rippkaea</taxon>
        <taxon>Rippkaea orientalis</taxon>
    </lineage>
</organism>
<evidence type="ECO:0008006" key="4">
    <source>
        <dbReference type="Google" id="ProtNLM"/>
    </source>
</evidence>
<keyword evidence="1" id="KW-0472">Membrane</keyword>
<dbReference type="KEGG" id="cyp:PCC8801_3392"/>
<dbReference type="InterPro" id="IPR021275">
    <property type="entry name" value="DUF2854"/>
</dbReference>
<keyword evidence="1" id="KW-0812">Transmembrane</keyword>
<dbReference type="RefSeq" id="WP_012596621.1">
    <property type="nucleotide sequence ID" value="NC_011726.1"/>
</dbReference>
<sequence>MLRKISLASVGLTVGGILAIIGFVAYAQKNATLNLVGFFYGIPILLGGLALKAAELKPTPFSQPTSPEVLTLRNKQATATQNQIRNDVTRYRYGQQAHLDDSLQRLGLSPTDEERPLLVALREEVIQGNYALILEFNSPLISLETWQEKQEKIEKFFGPDIYTKIEAKEEDKIEVALIAGIKS</sequence>
<dbReference type="EMBL" id="CP001287">
    <property type="protein sequence ID" value="ACK67360.1"/>
    <property type="molecule type" value="Genomic_DNA"/>
</dbReference>
<evidence type="ECO:0000313" key="3">
    <source>
        <dbReference type="Proteomes" id="UP000008204"/>
    </source>
</evidence>
<feature type="transmembrane region" description="Helical" evidence="1">
    <location>
        <begin position="7"/>
        <end position="27"/>
    </location>
</feature>
<keyword evidence="1" id="KW-1133">Transmembrane helix</keyword>
<dbReference type="Proteomes" id="UP000008204">
    <property type="component" value="Chromosome"/>
</dbReference>
<reference evidence="3" key="1">
    <citation type="journal article" date="2011" name="MBio">
        <title>Novel metabolic attributes of the genus Cyanothece, comprising a group of unicellular nitrogen-fixing Cyanobacteria.</title>
        <authorList>
            <person name="Bandyopadhyay A."/>
            <person name="Elvitigala T."/>
            <person name="Welsh E."/>
            <person name="Stockel J."/>
            <person name="Liberton M."/>
            <person name="Min H."/>
            <person name="Sherman L.A."/>
            <person name="Pakrasi H.B."/>
        </authorList>
    </citation>
    <scope>NUCLEOTIDE SEQUENCE [LARGE SCALE GENOMIC DNA]</scope>
    <source>
        <strain evidence="3">PCC 8801</strain>
    </source>
</reference>
<dbReference type="HOGENOM" id="CLU_071178_3_0_3"/>
<dbReference type="OrthoDB" id="542452at2"/>
<dbReference type="eggNOG" id="ENOG502ZBJ3">
    <property type="taxonomic scope" value="Bacteria"/>
</dbReference>
<dbReference type="PANTHER" id="PTHR35551">
    <property type="match status" value="1"/>
</dbReference>
<dbReference type="AlphaFoldDB" id="B7JZE9"/>
<protein>
    <recommendedName>
        <fullName evidence="4">DUF2854 domain-containing protein</fullName>
    </recommendedName>
</protein>
<dbReference type="Pfam" id="PF11016">
    <property type="entry name" value="DUF2854"/>
    <property type="match status" value="1"/>
</dbReference>